<protein>
    <recommendedName>
        <fullName evidence="5">CRISPR type III-B/RAMP module-associated protein Cmr5</fullName>
    </recommendedName>
</protein>
<proteinExistence type="inferred from homology"/>
<evidence type="ECO:0000256" key="3">
    <source>
        <dbReference type="ARBA" id="ARBA00022490"/>
    </source>
</evidence>
<keyword evidence="4" id="KW-0051">Antiviral defense</keyword>
<dbReference type="GO" id="GO:0051607">
    <property type="term" value="P:defense response to virus"/>
    <property type="evidence" value="ECO:0007669"/>
    <property type="project" value="UniProtKB-KW"/>
</dbReference>
<dbReference type="Proteomes" id="UP000218054">
    <property type="component" value="Unassembled WGS sequence"/>
</dbReference>
<evidence type="ECO:0000256" key="4">
    <source>
        <dbReference type="ARBA" id="ARBA00023118"/>
    </source>
</evidence>
<evidence type="ECO:0000256" key="2">
    <source>
        <dbReference type="ARBA" id="ARBA00006161"/>
    </source>
</evidence>
<keyword evidence="3" id="KW-0963">Cytoplasm</keyword>
<sequence length="135" mass="15110">MNPSNPSTALRTMEQERAQFALARIQAIAQESESIQAEMRRYLNGLPALIHMNGLGQALAFYRSQGNGSTHDRIYRILGDWLCGADSKGRIFDEADDLLTAITRSDMPHYMAAQNEAQALLEWLKKFALALLKKA</sequence>
<evidence type="ECO:0000256" key="5">
    <source>
        <dbReference type="ARBA" id="ARBA00030001"/>
    </source>
</evidence>
<dbReference type="NCBIfam" id="TIGR01881">
    <property type="entry name" value="cas_Cmr5"/>
    <property type="match status" value="1"/>
</dbReference>
<organism evidence="6 7">
    <name type="scientific">Vandammella animalimorsus</name>
    <dbReference type="NCBI Taxonomy" id="2029117"/>
    <lineage>
        <taxon>Bacteria</taxon>
        <taxon>Pseudomonadati</taxon>
        <taxon>Pseudomonadota</taxon>
        <taxon>Betaproteobacteria</taxon>
        <taxon>Burkholderiales</taxon>
        <taxon>Comamonadaceae</taxon>
        <taxon>Vandammella</taxon>
    </lineage>
</organism>
<dbReference type="InterPro" id="IPR010160">
    <property type="entry name" value="CRISPR-assoc_prot_Cmr5"/>
</dbReference>
<evidence type="ECO:0000313" key="7">
    <source>
        <dbReference type="Proteomes" id="UP000218054"/>
    </source>
</evidence>
<dbReference type="RefSeq" id="WP_095540371.1">
    <property type="nucleotide sequence ID" value="NZ_NSJB01000010.1"/>
</dbReference>
<evidence type="ECO:0000313" key="6">
    <source>
        <dbReference type="EMBL" id="PAT36463.1"/>
    </source>
</evidence>
<dbReference type="AlphaFoldDB" id="A0A2A2AFB2"/>
<keyword evidence="7" id="KW-1185">Reference proteome</keyword>
<reference evidence="6 7" key="1">
    <citation type="submission" date="2017-08" db="EMBL/GenBank/DDBJ databases">
        <title>WGS of Clinical strains of the CDC Group NO-1 linked to zoonotic infections in humans.</title>
        <authorList>
            <person name="Bernier A.-M."/>
            <person name="Bernard K."/>
        </authorList>
    </citation>
    <scope>NUCLEOTIDE SEQUENCE [LARGE SCALE GENOMIC DNA]</scope>
    <source>
        <strain evidence="6 7">NML00-0135</strain>
    </source>
</reference>
<dbReference type="CDD" id="cd09749">
    <property type="entry name" value="Cmr5_III-B"/>
    <property type="match status" value="1"/>
</dbReference>
<name>A0A2A2AFB2_9BURK</name>
<dbReference type="InterPro" id="IPR023101">
    <property type="entry name" value="AF1862-like_dom_sf"/>
</dbReference>
<dbReference type="Pfam" id="PF09701">
    <property type="entry name" value="Cas_Cmr5"/>
    <property type="match status" value="1"/>
</dbReference>
<dbReference type="GO" id="GO:0005737">
    <property type="term" value="C:cytoplasm"/>
    <property type="evidence" value="ECO:0007669"/>
    <property type="project" value="UniProtKB-SubCell"/>
</dbReference>
<dbReference type="SUPFAM" id="SSF158568">
    <property type="entry name" value="AF1862-like"/>
    <property type="match status" value="1"/>
</dbReference>
<dbReference type="Gene3D" id="1.10.520.30">
    <property type="entry name" value="AF1862-like domain"/>
    <property type="match status" value="1"/>
</dbReference>
<comment type="similarity">
    <text evidence="2">Belongs to the CRISPR system Cmr5 family.</text>
</comment>
<comment type="caution">
    <text evidence="6">The sequence shown here is derived from an EMBL/GenBank/DDBJ whole genome shotgun (WGS) entry which is preliminary data.</text>
</comment>
<dbReference type="EMBL" id="NSJB01000010">
    <property type="protein sequence ID" value="PAT36463.1"/>
    <property type="molecule type" value="Genomic_DNA"/>
</dbReference>
<gene>
    <name evidence="6" type="primary">cmr5</name>
    <name evidence="6" type="ORF">CK625_11005</name>
</gene>
<comment type="subcellular location">
    <subcellularLocation>
        <location evidence="1">Cytoplasm</location>
    </subcellularLocation>
</comment>
<accession>A0A2A2AFB2</accession>
<evidence type="ECO:0000256" key="1">
    <source>
        <dbReference type="ARBA" id="ARBA00004496"/>
    </source>
</evidence>